<organism evidence="2 5">
    <name type="scientific">Mycolicibacterium rufum</name>
    <dbReference type="NCBI Taxonomy" id="318424"/>
    <lineage>
        <taxon>Bacteria</taxon>
        <taxon>Bacillati</taxon>
        <taxon>Actinomycetota</taxon>
        <taxon>Actinomycetes</taxon>
        <taxon>Mycobacteriales</taxon>
        <taxon>Mycobacteriaceae</taxon>
        <taxon>Mycolicibacterium</taxon>
    </lineage>
</organism>
<dbReference type="InterPro" id="IPR036513">
    <property type="entry name" value="STAS_dom_sf"/>
</dbReference>
<dbReference type="CDD" id="cd07043">
    <property type="entry name" value="STAS_anti-anti-sigma_factors"/>
    <property type="match status" value="1"/>
</dbReference>
<dbReference type="EMBL" id="CP092427">
    <property type="protein sequence ID" value="ULP38365.1"/>
    <property type="molecule type" value="Genomic_DNA"/>
</dbReference>
<name>A0A9X2YES9_9MYCO</name>
<dbReference type="Proteomes" id="UP001055159">
    <property type="component" value="Chromosome"/>
</dbReference>
<sequence length="108" mass="10980">MATSLTVDITADDGTLRFAVTGEIDLSNIAAFRQALADAGAEAARRAMPLVVDMAGVAYLDSAAINALYASADHIATLIAPPLLMTTLRVSGLAEIVAVHAAASDANP</sequence>
<dbReference type="SUPFAM" id="SSF52091">
    <property type="entry name" value="SpoIIaa-like"/>
    <property type="match status" value="1"/>
</dbReference>
<evidence type="ECO:0000313" key="5">
    <source>
        <dbReference type="Proteomes" id="UP001140272"/>
    </source>
</evidence>
<evidence type="ECO:0000313" key="4">
    <source>
        <dbReference type="Proteomes" id="UP001055159"/>
    </source>
</evidence>
<reference evidence="2" key="2">
    <citation type="journal article" date="2022" name="BMC Genomics">
        <title>Comparative genome analysis of mycobacteria focusing on tRNA and non-coding RNA.</title>
        <authorList>
            <person name="Behra P.R.K."/>
            <person name="Pettersson B.M.F."/>
            <person name="Ramesh M."/>
            <person name="Das S."/>
            <person name="Dasgupta S."/>
            <person name="Kirsebom L.A."/>
        </authorList>
    </citation>
    <scope>NUCLEOTIDE SEQUENCE</scope>
    <source>
        <strain evidence="2">DSM 45406</strain>
    </source>
</reference>
<dbReference type="RefSeq" id="WP_043406824.1">
    <property type="nucleotide sequence ID" value="NZ_CP092427.2"/>
</dbReference>
<dbReference type="InterPro" id="IPR002645">
    <property type="entry name" value="STAS_dom"/>
</dbReference>
<dbReference type="PROSITE" id="PS50801">
    <property type="entry name" value="STAS"/>
    <property type="match status" value="1"/>
</dbReference>
<evidence type="ECO:0000313" key="2">
    <source>
        <dbReference type="EMBL" id="MCV7072749.1"/>
    </source>
</evidence>
<dbReference type="Gene3D" id="3.30.750.24">
    <property type="entry name" value="STAS domain"/>
    <property type="match status" value="1"/>
</dbReference>
<dbReference type="Pfam" id="PF13466">
    <property type="entry name" value="STAS_2"/>
    <property type="match status" value="1"/>
</dbReference>
<reference evidence="3" key="3">
    <citation type="submission" date="2022-08" db="EMBL/GenBank/DDBJ databases">
        <title>Whole genome sequencing of non-tuberculosis mycobacteria type-strains.</title>
        <authorList>
            <person name="Igarashi Y."/>
            <person name="Osugi A."/>
            <person name="Mitarai S."/>
        </authorList>
    </citation>
    <scope>NUCLEOTIDE SEQUENCE</scope>
    <source>
        <strain evidence="3">JCM 16372</strain>
    </source>
</reference>
<accession>A0A9X2YES9</accession>
<dbReference type="EMBL" id="JACKRN010000742">
    <property type="protein sequence ID" value="MCV7072749.1"/>
    <property type="molecule type" value="Genomic_DNA"/>
</dbReference>
<reference evidence="2" key="1">
    <citation type="submission" date="2020-07" db="EMBL/GenBank/DDBJ databases">
        <authorList>
            <person name="Pettersson B.M.F."/>
            <person name="Behra P.R.K."/>
            <person name="Ramesh M."/>
            <person name="Das S."/>
            <person name="Dasgupta S."/>
            <person name="Kirsebom L.A."/>
        </authorList>
    </citation>
    <scope>NUCLEOTIDE SEQUENCE</scope>
    <source>
        <strain evidence="2">DSM 45406</strain>
    </source>
</reference>
<dbReference type="AlphaFoldDB" id="A0A9X2YES9"/>
<proteinExistence type="predicted"/>
<feature type="domain" description="STAS" evidence="1">
    <location>
        <begin position="5"/>
        <end position="68"/>
    </location>
</feature>
<dbReference type="Proteomes" id="UP001140272">
    <property type="component" value="Unassembled WGS sequence"/>
</dbReference>
<dbReference type="InterPro" id="IPR058548">
    <property type="entry name" value="MlaB-like_STAS"/>
</dbReference>
<gene>
    <name evidence="2" type="ORF">H7H73_22680</name>
    <name evidence="3" type="ORF">MJO55_08055</name>
</gene>
<protein>
    <submittedName>
        <fullName evidence="2">STAS domain-containing protein</fullName>
    </submittedName>
</protein>
<evidence type="ECO:0000259" key="1">
    <source>
        <dbReference type="PROSITE" id="PS50801"/>
    </source>
</evidence>
<evidence type="ECO:0000313" key="3">
    <source>
        <dbReference type="EMBL" id="ULP38365.1"/>
    </source>
</evidence>
<keyword evidence="4" id="KW-1185">Reference proteome</keyword>